<protein>
    <submittedName>
        <fullName evidence="1">Uncharacterized protein</fullName>
    </submittedName>
</protein>
<sequence>MVQQYFSEEEWAVLTQAPMQAIIALTLADKTDPVSFMKEVQAGVKILAVEQQRQDLPPDGLVSSVVSALNEVDLADSTPADSLLLKKEFQILRYIRDLKNASEGRNAAIAHFDKVKSVLAAKVTGVQANEYRGWLLAIATKVAEAVKEGGFLGIGGEKISQAEASVLRKLEDALTP</sequence>
<dbReference type="RefSeq" id="WP_172358401.1">
    <property type="nucleotide sequence ID" value="NZ_CP053661.1"/>
</dbReference>
<evidence type="ECO:0000313" key="1">
    <source>
        <dbReference type="EMBL" id="QKD84359.1"/>
    </source>
</evidence>
<name>A0A6M8BAN0_9CYAN</name>
<dbReference type="EMBL" id="CP053661">
    <property type="protein sequence ID" value="QKD84359.1"/>
    <property type="molecule type" value="Genomic_DNA"/>
</dbReference>
<organism evidence="1 2">
    <name type="scientific">Thermoleptolyngbya sichuanensis A183</name>
    <dbReference type="NCBI Taxonomy" id="2737172"/>
    <lineage>
        <taxon>Bacteria</taxon>
        <taxon>Bacillati</taxon>
        <taxon>Cyanobacteriota</taxon>
        <taxon>Cyanophyceae</taxon>
        <taxon>Oculatellales</taxon>
        <taxon>Oculatellaceae</taxon>
        <taxon>Thermoleptolyngbya</taxon>
        <taxon>Thermoleptolyngbya sichuanensis</taxon>
    </lineage>
</organism>
<keyword evidence="2" id="KW-1185">Reference proteome</keyword>
<dbReference type="Proteomes" id="UP000505210">
    <property type="component" value="Chromosome"/>
</dbReference>
<proteinExistence type="predicted"/>
<dbReference type="AlphaFoldDB" id="A0A6M8BAN0"/>
<reference evidence="1 2" key="1">
    <citation type="submission" date="2020-05" db="EMBL/GenBank/DDBJ databases">
        <title>Complete genome sequence of of a novel Thermoleptolyngbya strain isolated from hot springs of Ganzi, Sichuan China.</title>
        <authorList>
            <person name="Tang J."/>
            <person name="Daroch M."/>
            <person name="Li L."/>
            <person name="Waleron K."/>
            <person name="Waleron M."/>
            <person name="Waleron M."/>
        </authorList>
    </citation>
    <scope>NUCLEOTIDE SEQUENCE [LARGE SCALE GENOMIC DNA]</scope>
    <source>
        <strain evidence="1 2">PKUAC-SCTA183</strain>
    </source>
</reference>
<evidence type="ECO:0000313" key="2">
    <source>
        <dbReference type="Proteomes" id="UP000505210"/>
    </source>
</evidence>
<gene>
    <name evidence="1" type="ORF">HPC62_21205</name>
</gene>
<dbReference type="KEGG" id="theu:HPC62_21205"/>
<accession>A0A6M8BAN0</accession>